<feature type="compositionally biased region" description="Low complexity" evidence="12">
    <location>
        <begin position="286"/>
        <end position="303"/>
    </location>
</feature>
<evidence type="ECO:0000313" key="14">
    <source>
        <dbReference type="EMBL" id="GFH17559.1"/>
    </source>
</evidence>
<feature type="repeat" description="ANK" evidence="10">
    <location>
        <begin position="479"/>
        <end position="511"/>
    </location>
</feature>
<accession>A0A699ZDZ8</accession>
<keyword evidence="5" id="KW-0677">Repeat</keyword>
<comment type="similarity">
    <text evidence="2 11">Belongs to the ANKZF1/VMS1 family.</text>
</comment>
<keyword evidence="15" id="KW-1185">Reference proteome</keyword>
<feature type="region of interest" description="Disordered" evidence="12">
    <location>
        <begin position="566"/>
        <end position="594"/>
    </location>
</feature>
<keyword evidence="9" id="KW-0175">Coiled coil</keyword>
<feature type="compositionally biased region" description="Basic and acidic residues" evidence="12">
    <location>
        <begin position="428"/>
        <end position="440"/>
    </location>
</feature>
<dbReference type="GO" id="GO:0005737">
    <property type="term" value="C:cytoplasm"/>
    <property type="evidence" value="ECO:0007669"/>
    <property type="project" value="UniProtKB-SubCell"/>
</dbReference>
<keyword evidence="3 11" id="KW-0963">Cytoplasm</keyword>
<feature type="compositionally biased region" description="Polar residues" evidence="12">
    <location>
        <begin position="647"/>
        <end position="659"/>
    </location>
</feature>
<protein>
    <submittedName>
        <fullName evidence="14">ANK_REP_REGION domain-containing protein</fullName>
    </submittedName>
</protein>
<evidence type="ECO:0000256" key="1">
    <source>
        <dbReference type="ARBA" id="ARBA00004496"/>
    </source>
</evidence>
<dbReference type="Proteomes" id="UP000485058">
    <property type="component" value="Unassembled WGS sequence"/>
</dbReference>
<reference evidence="14 15" key="1">
    <citation type="submission" date="2020-02" db="EMBL/GenBank/DDBJ databases">
        <title>Draft genome sequence of Haematococcus lacustris strain NIES-144.</title>
        <authorList>
            <person name="Morimoto D."/>
            <person name="Nakagawa S."/>
            <person name="Yoshida T."/>
            <person name="Sawayama S."/>
        </authorList>
    </citation>
    <scope>NUCLEOTIDE SEQUENCE [LARGE SCALE GENOMIC DNA]</scope>
    <source>
        <strain evidence="14 15">NIES-144</strain>
    </source>
</reference>
<comment type="caution">
    <text evidence="14">The sequence shown here is derived from an EMBL/GenBank/DDBJ whole genome shotgun (WGS) entry which is preliminary data.</text>
</comment>
<keyword evidence="4 11" id="KW-0540">Nuclease</keyword>
<feature type="region of interest" description="Disordered" evidence="12">
    <location>
        <begin position="612"/>
        <end position="659"/>
    </location>
</feature>
<feature type="compositionally biased region" description="Basic and acidic residues" evidence="12">
    <location>
        <begin position="457"/>
        <end position="470"/>
    </location>
</feature>
<feature type="region of interest" description="Disordered" evidence="12">
    <location>
        <begin position="428"/>
        <end position="470"/>
    </location>
</feature>
<evidence type="ECO:0000256" key="10">
    <source>
        <dbReference type="PROSITE-ProRule" id="PRU00023"/>
    </source>
</evidence>
<comment type="subcellular location">
    <subcellularLocation>
        <location evidence="1">Cytoplasm</location>
    </subcellularLocation>
</comment>
<dbReference type="InterPro" id="IPR002110">
    <property type="entry name" value="Ankyrin_rpt"/>
</dbReference>
<dbReference type="PROSITE" id="PS52044">
    <property type="entry name" value="VLRF1"/>
    <property type="match status" value="1"/>
</dbReference>
<dbReference type="InterPro" id="IPR047139">
    <property type="entry name" value="ANKZ1/VMS1"/>
</dbReference>
<dbReference type="GO" id="GO:0004519">
    <property type="term" value="F:endonuclease activity"/>
    <property type="evidence" value="ECO:0007669"/>
    <property type="project" value="UniProtKB-KW"/>
</dbReference>
<evidence type="ECO:0000256" key="3">
    <source>
        <dbReference type="ARBA" id="ARBA00022490"/>
    </source>
</evidence>
<evidence type="ECO:0000259" key="13">
    <source>
        <dbReference type="PROSITE" id="PS52044"/>
    </source>
</evidence>
<dbReference type="EMBL" id="BLLF01001168">
    <property type="protein sequence ID" value="GFH17559.1"/>
    <property type="molecule type" value="Genomic_DNA"/>
</dbReference>
<proteinExistence type="inferred from homology"/>
<name>A0A699ZDZ8_HAELA</name>
<evidence type="ECO:0000256" key="12">
    <source>
        <dbReference type="SAM" id="MobiDB-lite"/>
    </source>
</evidence>
<feature type="region of interest" description="Disordered" evidence="12">
    <location>
        <begin position="286"/>
        <end position="317"/>
    </location>
</feature>
<evidence type="ECO:0000256" key="7">
    <source>
        <dbReference type="ARBA" id="ARBA00022801"/>
    </source>
</evidence>
<dbReference type="InterPro" id="IPR041175">
    <property type="entry name" value="VLRF1/Vms1"/>
</dbReference>
<dbReference type="PROSITE" id="PS50088">
    <property type="entry name" value="ANK_REPEAT"/>
    <property type="match status" value="1"/>
</dbReference>
<dbReference type="Pfam" id="PF18826">
    <property type="entry name" value="bVLRF1"/>
    <property type="match status" value="1"/>
</dbReference>
<gene>
    <name evidence="14" type="ORF">HaLaN_14221</name>
</gene>
<dbReference type="InterPro" id="IPR036770">
    <property type="entry name" value="Ankyrin_rpt-contain_sf"/>
</dbReference>
<evidence type="ECO:0000256" key="8">
    <source>
        <dbReference type="ARBA" id="ARBA00023043"/>
    </source>
</evidence>
<evidence type="ECO:0000256" key="5">
    <source>
        <dbReference type="ARBA" id="ARBA00022737"/>
    </source>
</evidence>
<dbReference type="Gene3D" id="1.25.40.20">
    <property type="entry name" value="Ankyrin repeat-containing domain"/>
    <property type="match status" value="1"/>
</dbReference>
<comment type="domain">
    <text evidence="11">The VLRF1 domain mediates binding to the 60S ribosomal subunit.</text>
</comment>
<organism evidence="14 15">
    <name type="scientific">Haematococcus lacustris</name>
    <name type="common">Green alga</name>
    <name type="synonym">Haematococcus pluvialis</name>
    <dbReference type="NCBI Taxonomy" id="44745"/>
    <lineage>
        <taxon>Eukaryota</taxon>
        <taxon>Viridiplantae</taxon>
        <taxon>Chlorophyta</taxon>
        <taxon>core chlorophytes</taxon>
        <taxon>Chlorophyceae</taxon>
        <taxon>CS clade</taxon>
        <taxon>Chlamydomonadales</taxon>
        <taxon>Haematococcaceae</taxon>
        <taxon>Haematococcus</taxon>
    </lineage>
</organism>
<keyword evidence="7 11" id="KW-0378">Hydrolase</keyword>
<feature type="active site" evidence="11">
    <location>
        <position position="312"/>
    </location>
</feature>
<evidence type="ECO:0000256" key="9">
    <source>
        <dbReference type="ARBA" id="ARBA00023054"/>
    </source>
</evidence>
<dbReference type="PANTHER" id="PTHR16036:SF2">
    <property type="entry name" value="TRNA ENDONUCLEASE ANKZF1"/>
    <property type="match status" value="1"/>
</dbReference>
<feature type="domain" description="VLRF1" evidence="13">
    <location>
        <begin position="259"/>
        <end position="415"/>
    </location>
</feature>
<dbReference type="PANTHER" id="PTHR16036">
    <property type="entry name" value="ANKYRIN REPEAT AND ZINC FINGER DOMAIN-CONTAINING PROTEIN 1"/>
    <property type="match status" value="1"/>
</dbReference>
<dbReference type="PROSITE" id="PS50297">
    <property type="entry name" value="ANK_REP_REGION"/>
    <property type="match status" value="1"/>
</dbReference>
<sequence>MSCRVFSQPPVDNRLLYRERSSPTLSPGLGMSVLGSLYSIPPTFFDGAVATGAAGDATNPANSGAAALPELLQRTVLKPSPTAEGGQWNENGATCLACGIGVHSAGFASAAEQRTHFKCDWHRFNVKRRLSKLPAVSEEQFILLISQQDSEVCCAVVSTAQIPHSNTVHAAMARQARSKASHCPYRCPASQAPAAVTLKGRTATETAGAARGEGHSSAQPHPRPCFVPKCLLQRDHVRSQAGPDSPHQLLAELQRLRQCRGQFVIILLRGGHFAAAVFRARPVPGSAKAAAQPSGGSAAPNSSELAKAGGKQSAQDASGKFARSAGAALRRYNEGALDQDIAVLLASWKTYLDSADLIFVQAPSSNARSVLAGASDTAGAVLSQQGAAEPQQPAAAAHPVCHPAAHICAGALAAQTATAEAAAAAVERKEQRRLRRDQEKLAAAAQAADRQSTAQQTKHDSDSDGHAELDRCDTHNQDFQETALHTAARSGDAAEVSSLLAGGADPCARDSRGRAPYAVSLNKETRDAFRRFMASAQDRWDYVAAGIPSALTEDLEAAQLAKKAEKKARQKAKDAEKKAAMEEKKARGAEQAKAAMEQEVAQAAAEAAALAARLTSSHKQPGARKVGGPGGSKSKAVPGSVRGRASASYTEPSQSLSTPCTPFPTYTITCASLATPPSSARKGRTRSSYYGWCFV</sequence>
<dbReference type="AlphaFoldDB" id="A0A699ZDZ8"/>
<evidence type="ECO:0000256" key="11">
    <source>
        <dbReference type="PROSITE-ProRule" id="PRU01389"/>
    </source>
</evidence>
<evidence type="ECO:0000256" key="6">
    <source>
        <dbReference type="ARBA" id="ARBA00022759"/>
    </source>
</evidence>
<evidence type="ECO:0000313" key="15">
    <source>
        <dbReference type="Proteomes" id="UP000485058"/>
    </source>
</evidence>
<dbReference type="GO" id="GO:0016787">
    <property type="term" value="F:hydrolase activity"/>
    <property type="evidence" value="ECO:0007669"/>
    <property type="project" value="UniProtKB-KW"/>
</dbReference>
<evidence type="ECO:0000256" key="4">
    <source>
        <dbReference type="ARBA" id="ARBA00022722"/>
    </source>
</evidence>
<dbReference type="GO" id="GO:0036503">
    <property type="term" value="P:ERAD pathway"/>
    <property type="evidence" value="ECO:0007669"/>
    <property type="project" value="TreeGrafter"/>
</dbReference>
<feature type="compositionally biased region" description="Low complexity" evidence="12">
    <location>
        <begin position="442"/>
        <end position="456"/>
    </location>
</feature>
<keyword evidence="8 10" id="KW-0040">ANK repeat</keyword>
<keyword evidence="6 11" id="KW-0255">Endonuclease</keyword>
<feature type="compositionally biased region" description="Basic and acidic residues" evidence="12">
    <location>
        <begin position="571"/>
        <end position="590"/>
    </location>
</feature>
<evidence type="ECO:0000256" key="2">
    <source>
        <dbReference type="ARBA" id="ARBA00009262"/>
    </source>
</evidence>
<dbReference type="SUPFAM" id="SSF48403">
    <property type="entry name" value="Ankyrin repeat"/>
    <property type="match status" value="1"/>
</dbReference>